<evidence type="ECO:0000313" key="6">
    <source>
        <dbReference type="EMBL" id="CBY35425.1"/>
    </source>
</evidence>
<sequence>MFLVTGACLAFFVLLIVILLMCYCRLYYACRKENPKERHNYLHKKFNLREVFLHVIQLTLYPRGRSIRLHDLRDLEKRSKQLHKLTYLQVTLFKENMRGSFVLRNLARERCLVTTLQQLKPVKVDNVERKLLFNRKII</sequence>
<evidence type="ECO:0000256" key="3">
    <source>
        <dbReference type="ARBA" id="ARBA00022692"/>
    </source>
</evidence>
<comment type="subcellular location">
    <subcellularLocation>
        <location evidence="1">Membrane</location>
        <topology evidence="1">Single-pass membrane protein</topology>
    </subcellularLocation>
</comment>
<dbReference type="EMBL" id="FN654626">
    <property type="protein sequence ID" value="CBY35425.1"/>
    <property type="molecule type" value="Genomic_DNA"/>
</dbReference>
<evidence type="ECO:0000256" key="4">
    <source>
        <dbReference type="ARBA" id="ARBA00022989"/>
    </source>
</evidence>
<protein>
    <submittedName>
        <fullName evidence="6">Uncharacterized protein</fullName>
    </submittedName>
</protein>
<dbReference type="AlphaFoldDB" id="E4YIW4"/>
<gene>
    <name evidence="6" type="ORF">GSOID_T00027236001</name>
</gene>
<keyword evidence="5" id="KW-0472">Membrane</keyword>
<accession>E4YIW4</accession>
<dbReference type="GO" id="GO:0016020">
    <property type="term" value="C:membrane"/>
    <property type="evidence" value="ECO:0007669"/>
    <property type="project" value="UniProtKB-SubCell"/>
</dbReference>
<evidence type="ECO:0000256" key="2">
    <source>
        <dbReference type="ARBA" id="ARBA00006760"/>
    </source>
</evidence>
<reference evidence="6" key="1">
    <citation type="journal article" date="2010" name="Science">
        <title>Plasticity of animal genome architecture unmasked by rapid evolution of a pelagic tunicate.</title>
        <authorList>
            <person name="Denoeud F."/>
            <person name="Henriet S."/>
            <person name="Mungpakdee S."/>
            <person name="Aury J.M."/>
            <person name="Da Silva C."/>
            <person name="Brinkmann H."/>
            <person name="Mikhaleva J."/>
            <person name="Olsen L.C."/>
            <person name="Jubin C."/>
            <person name="Canestro C."/>
            <person name="Bouquet J.M."/>
            <person name="Danks G."/>
            <person name="Poulain J."/>
            <person name="Campsteijn C."/>
            <person name="Adamski M."/>
            <person name="Cross I."/>
            <person name="Yadetie F."/>
            <person name="Muffato M."/>
            <person name="Louis A."/>
            <person name="Butcher S."/>
            <person name="Tsagkogeorga G."/>
            <person name="Konrad A."/>
            <person name="Singh S."/>
            <person name="Jensen M.F."/>
            <person name="Cong E.H."/>
            <person name="Eikeseth-Otteraa H."/>
            <person name="Noel B."/>
            <person name="Anthouard V."/>
            <person name="Porcel B.M."/>
            <person name="Kachouri-Lafond R."/>
            <person name="Nishino A."/>
            <person name="Ugolini M."/>
            <person name="Chourrout P."/>
            <person name="Nishida H."/>
            <person name="Aasland R."/>
            <person name="Huzurbazar S."/>
            <person name="Westhof E."/>
            <person name="Delsuc F."/>
            <person name="Lehrach H."/>
            <person name="Reinhardt R."/>
            <person name="Weissenbach J."/>
            <person name="Roy S.W."/>
            <person name="Artiguenave F."/>
            <person name="Postlethwait J.H."/>
            <person name="Manak J.R."/>
            <person name="Thompson E.M."/>
            <person name="Jaillon O."/>
            <person name="Du Pasquier L."/>
            <person name="Boudinot P."/>
            <person name="Liberles D.A."/>
            <person name="Volff J.N."/>
            <person name="Philippe H."/>
            <person name="Lenhard B."/>
            <person name="Roest Crollius H."/>
            <person name="Wincker P."/>
            <person name="Chourrout D."/>
        </authorList>
    </citation>
    <scope>NUCLEOTIDE SEQUENCE [LARGE SCALE GENOMIC DNA]</scope>
</reference>
<keyword evidence="3" id="KW-0812">Transmembrane</keyword>
<name>E4YIW4_OIKDI</name>
<comment type="similarity">
    <text evidence="2">Belongs to the FAM163 family.</text>
</comment>
<keyword evidence="4" id="KW-1133">Transmembrane helix</keyword>
<dbReference type="Pfam" id="PF15069">
    <property type="entry name" value="FAM163"/>
    <property type="match status" value="1"/>
</dbReference>
<evidence type="ECO:0000256" key="5">
    <source>
        <dbReference type="ARBA" id="ARBA00023136"/>
    </source>
</evidence>
<dbReference type="InterPro" id="IPR029379">
    <property type="entry name" value="FAM163"/>
</dbReference>
<proteinExistence type="inferred from homology"/>
<organism evidence="6">
    <name type="scientific">Oikopleura dioica</name>
    <name type="common">Tunicate</name>
    <dbReference type="NCBI Taxonomy" id="34765"/>
    <lineage>
        <taxon>Eukaryota</taxon>
        <taxon>Metazoa</taxon>
        <taxon>Chordata</taxon>
        <taxon>Tunicata</taxon>
        <taxon>Appendicularia</taxon>
        <taxon>Copelata</taxon>
        <taxon>Oikopleuridae</taxon>
        <taxon>Oikopleura</taxon>
    </lineage>
</organism>
<evidence type="ECO:0000256" key="1">
    <source>
        <dbReference type="ARBA" id="ARBA00004167"/>
    </source>
</evidence>
<dbReference type="Proteomes" id="UP000011014">
    <property type="component" value="Unassembled WGS sequence"/>
</dbReference>